<organism evidence="3 4">
    <name type="scientific">Streptomyces stramineus</name>
    <dbReference type="NCBI Taxonomy" id="173861"/>
    <lineage>
        <taxon>Bacteria</taxon>
        <taxon>Bacillati</taxon>
        <taxon>Actinomycetota</taxon>
        <taxon>Actinomycetes</taxon>
        <taxon>Kitasatosporales</taxon>
        <taxon>Streptomycetaceae</taxon>
        <taxon>Streptomyces</taxon>
    </lineage>
</organism>
<reference evidence="3 4" key="1">
    <citation type="journal article" date="2019" name="Int. J. Syst. Evol. Microbiol.">
        <title>The Global Catalogue of Microorganisms (GCM) 10K type strain sequencing project: providing services to taxonomists for standard genome sequencing and annotation.</title>
        <authorList>
            <consortium name="The Broad Institute Genomics Platform"/>
            <consortium name="The Broad Institute Genome Sequencing Center for Infectious Disease"/>
            <person name="Wu L."/>
            <person name="Ma J."/>
        </authorList>
    </citation>
    <scope>NUCLEOTIDE SEQUENCE [LARGE SCALE GENOMIC DNA]</scope>
    <source>
        <strain evidence="3 4">JCM 10649</strain>
    </source>
</reference>
<keyword evidence="4" id="KW-1185">Reference proteome</keyword>
<dbReference type="EMBL" id="BAAAHB010000065">
    <property type="protein sequence ID" value="GAA0480058.1"/>
    <property type="molecule type" value="Genomic_DNA"/>
</dbReference>
<evidence type="ECO:0000313" key="4">
    <source>
        <dbReference type="Proteomes" id="UP001499895"/>
    </source>
</evidence>
<name>A0ABN1AMD5_9ACTN</name>
<feature type="compositionally biased region" description="Basic and acidic residues" evidence="2">
    <location>
        <begin position="207"/>
        <end position="217"/>
    </location>
</feature>
<evidence type="ECO:0000256" key="2">
    <source>
        <dbReference type="SAM" id="MobiDB-lite"/>
    </source>
</evidence>
<protein>
    <recommendedName>
        <fullName evidence="5">Regulatory protein</fullName>
    </recommendedName>
</protein>
<evidence type="ECO:0008006" key="5">
    <source>
        <dbReference type="Google" id="ProtNLM"/>
    </source>
</evidence>
<evidence type="ECO:0000256" key="1">
    <source>
        <dbReference type="SAM" id="Coils"/>
    </source>
</evidence>
<keyword evidence="1" id="KW-0175">Coiled coil</keyword>
<dbReference type="Proteomes" id="UP001499895">
    <property type="component" value="Unassembled WGS sequence"/>
</dbReference>
<comment type="caution">
    <text evidence="3">The sequence shown here is derived from an EMBL/GenBank/DDBJ whole genome shotgun (WGS) entry which is preliminary data.</text>
</comment>
<dbReference type="RefSeq" id="WP_344094187.1">
    <property type="nucleotide sequence ID" value="NZ_BAAAHB010000065.1"/>
</dbReference>
<feature type="region of interest" description="Disordered" evidence="2">
    <location>
        <begin position="182"/>
        <end position="225"/>
    </location>
</feature>
<sequence>MTDQTDPSDAISLADQYREKLTADLVSNADEQKRITAELEALQARLETLRQDHALILRMQESLASRPLAAADSAEGPDTATKEETAAVPRQRRGTAARAGAQKPKAPRRAGKTGQQDAPVEKAARAAKAPLHALVAACLKEHDEPRSASEITATVATAYPEREVKPTLVRNALETLVSRGQALRTRQQRSVFYSAASQADTADTGTDADRTAGKTDEPAEATANS</sequence>
<gene>
    <name evidence="3" type="ORF">GCM10009544_47520</name>
</gene>
<evidence type="ECO:0000313" key="3">
    <source>
        <dbReference type="EMBL" id="GAA0480058.1"/>
    </source>
</evidence>
<proteinExistence type="predicted"/>
<feature type="coiled-coil region" evidence="1">
    <location>
        <begin position="32"/>
        <end position="59"/>
    </location>
</feature>
<feature type="compositionally biased region" description="Low complexity" evidence="2">
    <location>
        <begin position="195"/>
        <end position="205"/>
    </location>
</feature>
<accession>A0ABN1AMD5</accession>
<feature type="region of interest" description="Disordered" evidence="2">
    <location>
        <begin position="67"/>
        <end position="125"/>
    </location>
</feature>